<dbReference type="SUPFAM" id="SSF56059">
    <property type="entry name" value="Glutathione synthetase ATP-binding domain-like"/>
    <property type="match status" value="1"/>
</dbReference>
<dbReference type="Gene3D" id="3.30.470.20">
    <property type="entry name" value="ATP-grasp fold, B domain"/>
    <property type="match status" value="1"/>
</dbReference>
<dbReference type="Proteomes" id="UP000637002">
    <property type="component" value="Unassembled WGS sequence"/>
</dbReference>
<dbReference type="GO" id="GO:0004775">
    <property type="term" value="F:succinate-CoA ligase (ADP-forming) activity"/>
    <property type="evidence" value="ECO:0007669"/>
    <property type="project" value="TreeGrafter"/>
</dbReference>
<dbReference type="InterPro" id="IPR013815">
    <property type="entry name" value="ATP_grasp_subdomain_1"/>
</dbReference>
<keyword evidence="3" id="KW-0547">Nucleotide-binding</keyword>
<dbReference type="Pfam" id="PF08442">
    <property type="entry name" value="ATP-grasp_2"/>
    <property type="match status" value="1"/>
</dbReference>
<dbReference type="GO" id="GO:0005524">
    <property type="term" value="F:ATP binding"/>
    <property type="evidence" value="ECO:0007669"/>
    <property type="project" value="InterPro"/>
</dbReference>
<evidence type="ECO:0000256" key="1">
    <source>
        <dbReference type="ARBA" id="ARBA00022532"/>
    </source>
</evidence>
<evidence type="ECO:0000256" key="3">
    <source>
        <dbReference type="ARBA" id="ARBA00022741"/>
    </source>
</evidence>
<accession>A0A916ULU6</accession>
<dbReference type="GO" id="GO:0006099">
    <property type="term" value="P:tricarboxylic acid cycle"/>
    <property type="evidence" value="ECO:0007669"/>
    <property type="project" value="UniProtKB-KW"/>
</dbReference>
<reference evidence="5" key="2">
    <citation type="submission" date="2020-09" db="EMBL/GenBank/DDBJ databases">
        <authorList>
            <person name="Sun Q."/>
            <person name="Zhou Y."/>
        </authorList>
    </citation>
    <scope>NUCLEOTIDE SEQUENCE</scope>
    <source>
        <strain evidence="5">CGMCC 1.12919</strain>
    </source>
</reference>
<dbReference type="PANTHER" id="PTHR11815:SF10">
    <property type="entry name" value="SUCCINATE--COA LIGASE [GDP-FORMING] SUBUNIT BETA, MITOCHONDRIAL"/>
    <property type="match status" value="1"/>
</dbReference>
<dbReference type="SUPFAM" id="SSF52210">
    <property type="entry name" value="Succinyl-CoA synthetase domains"/>
    <property type="match status" value="1"/>
</dbReference>
<dbReference type="GO" id="GO:0006104">
    <property type="term" value="P:succinyl-CoA metabolic process"/>
    <property type="evidence" value="ECO:0007669"/>
    <property type="project" value="TreeGrafter"/>
</dbReference>
<sequence length="384" mass="40352">MRLIEADGKELLRRAGLPVPGRARLLGPGDAVVTAAPAVAKAQVLTGGRGKAGLVQLVEADDAPGRVDAIRGQLRARGEEPLVLLEDRVAIAHEYYLAWRIDDVAQRPVLMFSLDGGVEIESHAASLRQLPVSPLRAPLPHHFVAFLRDAGVTGRMLGAIARFAADSYRVFQAEDAELLEINPLVATAAGDVVALDCKMAVDAAAAVRHPYWRALPSYRLRHAGLTALEAQAETAGVTFVELPGNVALMSGGAGLGMALVDLLADSGLAAANFCDTVGGSGMTAFTRMAELVFDRAADPRVEAIGAFFTLSATSLQPAVVSLIETIKRRRPAKPVVVGFAATGPALREMSVAQAKAAFAELGYDCVGEPSELVAALKRQIEGRA</sequence>
<evidence type="ECO:0000256" key="2">
    <source>
        <dbReference type="ARBA" id="ARBA00022598"/>
    </source>
</evidence>
<dbReference type="RefSeq" id="WP_188610965.1">
    <property type="nucleotide sequence ID" value="NZ_BMGG01000007.1"/>
</dbReference>
<keyword evidence="1" id="KW-0816">Tricarboxylic acid cycle</keyword>
<keyword evidence="2 5" id="KW-0436">Ligase</keyword>
<protein>
    <submittedName>
        <fullName evidence="5">Succinate--CoA ligase [ADP-forming] subunit beta</fullName>
    </submittedName>
</protein>
<dbReference type="InterPro" id="IPR005809">
    <property type="entry name" value="Succ_CoA_ligase-like_bsu"/>
</dbReference>
<evidence type="ECO:0000313" key="5">
    <source>
        <dbReference type="EMBL" id="GGC77971.1"/>
    </source>
</evidence>
<dbReference type="PIRSF" id="PIRSF001554">
    <property type="entry name" value="SucCS_beta"/>
    <property type="match status" value="1"/>
</dbReference>
<name>A0A916ULU6_9HYPH</name>
<dbReference type="Gene3D" id="3.30.1490.20">
    <property type="entry name" value="ATP-grasp fold, A domain"/>
    <property type="match status" value="1"/>
</dbReference>
<reference evidence="5" key="1">
    <citation type="journal article" date="2014" name="Int. J. Syst. Evol. Microbiol.">
        <title>Complete genome sequence of Corynebacterium casei LMG S-19264T (=DSM 44701T), isolated from a smear-ripened cheese.</title>
        <authorList>
            <consortium name="US DOE Joint Genome Institute (JGI-PGF)"/>
            <person name="Walter F."/>
            <person name="Albersmeier A."/>
            <person name="Kalinowski J."/>
            <person name="Ruckert C."/>
        </authorList>
    </citation>
    <scope>NUCLEOTIDE SEQUENCE</scope>
    <source>
        <strain evidence="5">CGMCC 1.12919</strain>
    </source>
</reference>
<dbReference type="InterPro" id="IPR013650">
    <property type="entry name" value="ATP-grasp_succ-CoA_synth-type"/>
</dbReference>
<dbReference type="AlphaFoldDB" id="A0A916ULU6"/>
<dbReference type="Gene3D" id="3.40.50.261">
    <property type="entry name" value="Succinyl-CoA synthetase domains"/>
    <property type="match status" value="1"/>
</dbReference>
<dbReference type="GO" id="GO:0005829">
    <property type="term" value="C:cytosol"/>
    <property type="evidence" value="ECO:0007669"/>
    <property type="project" value="TreeGrafter"/>
</dbReference>
<dbReference type="PANTHER" id="PTHR11815">
    <property type="entry name" value="SUCCINYL-COA SYNTHETASE BETA CHAIN"/>
    <property type="match status" value="1"/>
</dbReference>
<evidence type="ECO:0000313" key="6">
    <source>
        <dbReference type="Proteomes" id="UP000637002"/>
    </source>
</evidence>
<dbReference type="InterPro" id="IPR016102">
    <property type="entry name" value="Succinyl-CoA_synth-like"/>
</dbReference>
<keyword evidence="6" id="KW-1185">Reference proteome</keyword>
<feature type="domain" description="ATP-grasp fold succinyl-CoA synthetase-type" evidence="4">
    <location>
        <begin position="3"/>
        <end position="185"/>
    </location>
</feature>
<comment type="caution">
    <text evidence="5">The sequence shown here is derived from an EMBL/GenBank/DDBJ whole genome shotgun (WGS) entry which is preliminary data.</text>
</comment>
<proteinExistence type="predicted"/>
<evidence type="ECO:0000259" key="4">
    <source>
        <dbReference type="Pfam" id="PF08442"/>
    </source>
</evidence>
<organism evidence="5 6">
    <name type="scientific">Chelatococcus reniformis</name>
    <dbReference type="NCBI Taxonomy" id="1494448"/>
    <lineage>
        <taxon>Bacteria</taxon>
        <taxon>Pseudomonadati</taxon>
        <taxon>Pseudomonadota</taxon>
        <taxon>Alphaproteobacteria</taxon>
        <taxon>Hyphomicrobiales</taxon>
        <taxon>Chelatococcaceae</taxon>
        <taxon>Chelatococcus</taxon>
    </lineage>
</organism>
<dbReference type="GO" id="GO:0042709">
    <property type="term" value="C:succinate-CoA ligase complex"/>
    <property type="evidence" value="ECO:0007669"/>
    <property type="project" value="TreeGrafter"/>
</dbReference>
<dbReference type="EMBL" id="BMGG01000007">
    <property type="protein sequence ID" value="GGC77971.1"/>
    <property type="molecule type" value="Genomic_DNA"/>
</dbReference>
<gene>
    <name evidence="5" type="primary">sucC</name>
    <name evidence="5" type="ORF">GCM10010994_40300</name>
</gene>